<evidence type="ECO:0000313" key="4">
    <source>
        <dbReference type="Proteomes" id="UP001341281"/>
    </source>
</evidence>
<name>A0AAQ3UJ07_PASNO</name>
<evidence type="ECO:0000256" key="2">
    <source>
        <dbReference type="SAM" id="Phobius"/>
    </source>
</evidence>
<dbReference type="AlphaFoldDB" id="A0AAQ3UJ07"/>
<keyword evidence="4" id="KW-1185">Reference proteome</keyword>
<feature type="non-terminal residue" evidence="3">
    <location>
        <position position="99"/>
    </location>
</feature>
<keyword evidence="2" id="KW-0472">Membrane</keyword>
<gene>
    <name evidence="3" type="ORF">U9M48_039470</name>
</gene>
<feature type="transmembrane region" description="Helical" evidence="2">
    <location>
        <begin position="49"/>
        <end position="69"/>
    </location>
</feature>
<organism evidence="3 4">
    <name type="scientific">Paspalum notatum var. saurae</name>
    <dbReference type="NCBI Taxonomy" id="547442"/>
    <lineage>
        <taxon>Eukaryota</taxon>
        <taxon>Viridiplantae</taxon>
        <taxon>Streptophyta</taxon>
        <taxon>Embryophyta</taxon>
        <taxon>Tracheophyta</taxon>
        <taxon>Spermatophyta</taxon>
        <taxon>Magnoliopsida</taxon>
        <taxon>Liliopsida</taxon>
        <taxon>Poales</taxon>
        <taxon>Poaceae</taxon>
        <taxon>PACMAD clade</taxon>
        <taxon>Panicoideae</taxon>
        <taxon>Andropogonodae</taxon>
        <taxon>Paspaleae</taxon>
        <taxon>Paspalinae</taxon>
        <taxon>Paspalum</taxon>
    </lineage>
</organism>
<dbReference type="Proteomes" id="UP001341281">
    <property type="component" value="Chromosome 09"/>
</dbReference>
<evidence type="ECO:0000313" key="3">
    <source>
        <dbReference type="EMBL" id="WVZ93498.1"/>
    </source>
</evidence>
<dbReference type="EMBL" id="CP144753">
    <property type="protein sequence ID" value="WVZ93498.1"/>
    <property type="molecule type" value="Genomic_DNA"/>
</dbReference>
<feature type="region of interest" description="Disordered" evidence="1">
    <location>
        <begin position="1"/>
        <end position="40"/>
    </location>
</feature>
<accession>A0AAQ3UJ07</accession>
<reference evidence="3 4" key="1">
    <citation type="submission" date="2024-02" db="EMBL/GenBank/DDBJ databases">
        <title>High-quality chromosome-scale genome assembly of Pensacola bahiagrass (Paspalum notatum Flugge var. saurae).</title>
        <authorList>
            <person name="Vega J.M."/>
            <person name="Podio M."/>
            <person name="Orjuela J."/>
            <person name="Siena L.A."/>
            <person name="Pessino S.C."/>
            <person name="Combes M.C."/>
            <person name="Mariac C."/>
            <person name="Albertini E."/>
            <person name="Pupilli F."/>
            <person name="Ortiz J.P.A."/>
            <person name="Leblanc O."/>
        </authorList>
    </citation>
    <scope>NUCLEOTIDE SEQUENCE [LARGE SCALE GENOMIC DNA]</scope>
    <source>
        <strain evidence="3">R1</strain>
        <tissue evidence="3">Leaf</tissue>
    </source>
</reference>
<keyword evidence="2" id="KW-0812">Transmembrane</keyword>
<sequence length="99" mass="11359">SGDRASQALVDSTRRRRRLPSRAAQSPPVLRRQETEAETHRPTLSWWNWWVRGVLVFAFAESLGLLLLLGLRHPLGSGICYGRKRRSEVAMVQMPVVFY</sequence>
<feature type="compositionally biased region" description="Basic and acidic residues" evidence="1">
    <location>
        <begin position="31"/>
        <end position="40"/>
    </location>
</feature>
<protein>
    <submittedName>
        <fullName evidence="3">Uncharacterized protein</fullName>
    </submittedName>
</protein>
<evidence type="ECO:0000256" key="1">
    <source>
        <dbReference type="SAM" id="MobiDB-lite"/>
    </source>
</evidence>
<proteinExistence type="predicted"/>
<keyword evidence="2" id="KW-1133">Transmembrane helix</keyword>